<keyword evidence="4" id="KW-1185">Reference proteome</keyword>
<evidence type="ECO:0000256" key="2">
    <source>
        <dbReference type="SAM" id="SignalP"/>
    </source>
</evidence>
<dbReference type="InterPro" id="IPR014917">
    <property type="entry name" value="DUF1800"/>
</dbReference>
<sequence length="2363" mass="259962">MILSILLLVFFTVLIGAVNASKLYQRPETDNVTTWLDARHFCEARQSKLVGRQELCDYFTTKPLTESGDHWAPTIATNETDSATSSSYEQQWVQIGSGTPEFCQIYDPQRECHEETEAPTHSPTVAPTIGPKEIYTCGEQPGSTTTVLHNGTNPVALSTDIQQHSVCVLLRTSDGAALGRLYDAGAGKKTWQRSAMSNQDTTVPKPAFTCDGDDECQVVIPNDGNDYQLVTYKAPSVLNPKQEASRFLAQTTFGPKLEEIEALAAPSSQASRFLYATTAKYKEWIQNQMDETKTPPTLHREYFRRRANQRMYTANEVTTPRHACETLSRWHRFAFTQEDPGTVFTIHGHLIVSNNKQSQKVTEVDALWLEELDPAMYTKKEFVICTVVEEVHGAMEIDQVNGDCQNAHIVTNPPIQFEPSSIQQQEVLVDKVKLLPLEPPIQDVRLSQILATATCSEPDVDNDSPLFLQDPDTGDYYRHDGRMKLLENTLESVAAADAMRGALGDPNLCPNVDATFVNRDSCYVTAEPVCGSTTPLSLVCGSPGEVANEPSIGSRFPFGWPKNLSEQGKTTEEGLSMAHQASKSTWAMVSLHGKDQLRQRIAFALYGILVVGGPAYAFHESRNVYYDIFVRHAFGNYRDVLKEVSFHSLMGDYLTFRGSRSLPSSGTLPDENYARELLQLFTIGLNHLEMNGDVVFDPTSGDPVPTYDIKDIMSIARVWTGFQERAYRGNIEVFDTGHRYRNRMDPMLIELRWHDIKPKSDLLGGYIGDRYPLCTDLPERDFLRKGSTFDFVSSSDDADLVLDSGGLFNELCNPAQNGGPCRFAPRVVLDNNLSCHGPECNLASVTVVRVGDAVYKHVPRRCVSLQFFNGGRKAVRMYKDYWWWREACLDPREPTTAGEVCCDKSERTTKYVCPTNNHEHLAFASNEGRCRDKGMETCDTFNKRHACDSGCCPEAIRYAWSGAECSLKVKVDHEGHVATLHEVDYPLDSMAENKPTTWYDVDWEDENDIPNVKSNGCGSCQATGNICVCDLYVVEEAAFKTMPSRHDVLSRLKIGSLSPDVFDAETHSKDQSSADGLIVHRQRDSVELFNVDTIFQVENEVGDVIYLKNIISTDDPQNPSEEHRAHFEVDALLDHLMVHPNIAPFVAYRMIQRLVTSNPSPRYIEAVATAFRSGTYDGIGSGKNGDLAATVAAVLLHQDARTVALDADPSQGQLREPLLKLMYALRSLQVTPNEPEQQLLLRNQLNSRIGQMAHEAESIFSWFRPGYSSLGTRANNMGLVTPEAEILTTPQIVAFANSMSSLARHGVSARDYGPGDYWYGRDFLAFESSSPPNARSFSLPEGLDLTIAEGHMKGDAYALKEGVELILERGEGDKCTQQYRDGEPWTIWCKLEQTLVDKTGSYGVALKLSGSGGSVAAKNVVRWGWNGNILIFHPSGSLAEVNAAFRPGDTLSVVYPTTEEKCIQQYDKDSKPSRVRCTLAPTKDLGHEPQGKMTFDLTGRGGTFSARIIHWAWNGIHLYFDQDVSIDEVNAALPPGSPISLSVKLGDPIDDLELLLTNGRLSDDTRAAIAAAQNAVLGLGKDAALQYAIQLFFMTSEFQVSNVPNGLQRALPTSSKELQTNGPLKTPKTIVYVQLSGGADSFNMLVPHSQCSGSDLYAEYSAIRNDLAIPKDRLHAIDVPAGSQPCNKFGMHPSLDFLSTLYKEKDLLWVANTGSLVEPLGRDEVKSKKTPNNNFAHNIMTLWAEKVHTNNNRALGVLGRLADAVRGRFKAHAFSVRRTSAIQENDPAKSPLPDVISSHSIETLQTRNFYDTIGIQDALQNFTNPCSSVFCDLWSSAFRQGIKRTEELKKVVDANPLKAAASGYWKDDKSQIEKSFRQISRLLAGNEALGIDRLTFSAVQPRFDAHFDNEAELSEPLALVDSALESFVAEMKARGKWNEVVVVIGSEFGRALVSNGEGGCDHGWGGNYMVLGGAVQGGQILGDFIDDFNPDTNELMMRGGRVIPTTPWEAVWNGVAEWFGVPADRMLDVLPLKDNFPGRLFTGADMFKPSSLTRHLLKEQASVERREKTCEIDPNYIVCDDPHVDTKAADDASPEESAKEGSPTTAPTPAVTDSPTTLPTVGPTHDHTSPPTNAPTEHVTDGPTRSPTWSPSVATSVETLSPTVVSGEPSAFPTTGIPTSSPTEEPTSKPSPSPTVAPTLATLAPTTGPTESPATVRPTKSPTNAPNTNALSPSTPAPRTSAAVPTTGPKTAALVNTLPGSFGDPHIRGWNGATWDFHGSCDLVLLQDLTFHNGLGLTIHIRTQLKTWWSFIKSAAIQIGDDVLEVQGGGNQKKGSPHRLWVNGVEDPKQRTDFRLSEGQQEF</sequence>
<feature type="compositionally biased region" description="Low complexity" evidence="1">
    <location>
        <begin position="2173"/>
        <end position="2188"/>
    </location>
</feature>
<evidence type="ECO:0000313" key="4">
    <source>
        <dbReference type="Proteomes" id="UP001153069"/>
    </source>
</evidence>
<feature type="chain" id="PRO_5040295319" evidence="2">
    <location>
        <begin position="21"/>
        <end position="2363"/>
    </location>
</feature>
<dbReference type="Proteomes" id="UP001153069">
    <property type="component" value="Unassembled WGS sequence"/>
</dbReference>
<organism evidence="3 4">
    <name type="scientific">Seminavis robusta</name>
    <dbReference type="NCBI Taxonomy" id="568900"/>
    <lineage>
        <taxon>Eukaryota</taxon>
        <taxon>Sar</taxon>
        <taxon>Stramenopiles</taxon>
        <taxon>Ochrophyta</taxon>
        <taxon>Bacillariophyta</taxon>
        <taxon>Bacillariophyceae</taxon>
        <taxon>Bacillariophycidae</taxon>
        <taxon>Naviculales</taxon>
        <taxon>Naviculaceae</taxon>
        <taxon>Seminavis</taxon>
    </lineage>
</organism>
<dbReference type="Pfam" id="PF07394">
    <property type="entry name" value="DUF1501"/>
    <property type="match status" value="1"/>
</dbReference>
<dbReference type="EMBL" id="CAICTM010000832">
    <property type="protein sequence ID" value="CAB9517124.1"/>
    <property type="molecule type" value="Genomic_DNA"/>
</dbReference>
<feature type="compositionally biased region" description="Basic and acidic residues" evidence="1">
    <location>
        <begin position="2080"/>
        <end position="2090"/>
    </location>
</feature>
<feature type="compositionally biased region" description="Polar residues" evidence="1">
    <location>
        <begin position="2218"/>
        <end position="2238"/>
    </location>
</feature>
<dbReference type="Pfam" id="PF08811">
    <property type="entry name" value="DUF1800"/>
    <property type="match status" value="2"/>
</dbReference>
<protein>
    <submittedName>
        <fullName evidence="3">Uncharacterized protein</fullName>
    </submittedName>
</protein>
<feature type="region of interest" description="Disordered" evidence="1">
    <location>
        <begin position="2076"/>
        <end position="2257"/>
    </location>
</feature>
<accession>A0A9N8EDE4</accession>
<evidence type="ECO:0000256" key="1">
    <source>
        <dbReference type="SAM" id="MobiDB-lite"/>
    </source>
</evidence>
<evidence type="ECO:0000313" key="3">
    <source>
        <dbReference type="EMBL" id="CAB9517124.1"/>
    </source>
</evidence>
<feature type="signal peptide" evidence="2">
    <location>
        <begin position="1"/>
        <end position="20"/>
    </location>
</feature>
<feature type="compositionally biased region" description="Low complexity" evidence="1">
    <location>
        <begin position="2196"/>
        <end position="2210"/>
    </location>
</feature>
<name>A0A9N8EDE4_9STRA</name>
<reference evidence="3" key="1">
    <citation type="submission" date="2020-06" db="EMBL/GenBank/DDBJ databases">
        <authorList>
            <consortium name="Plant Systems Biology data submission"/>
        </authorList>
    </citation>
    <scope>NUCLEOTIDE SEQUENCE</scope>
    <source>
        <strain evidence="3">D6</strain>
    </source>
</reference>
<proteinExistence type="predicted"/>
<feature type="compositionally biased region" description="Polar residues" evidence="1">
    <location>
        <begin position="2143"/>
        <end position="2164"/>
    </location>
</feature>
<comment type="caution">
    <text evidence="3">The sequence shown here is derived from an EMBL/GenBank/DDBJ whole genome shotgun (WGS) entry which is preliminary data.</text>
</comment>
<dbReference type="OrthoDB" id="411021at2759"/>
<gene>
    <name evidence="3" type="ORF">SEMRO_833_G208540.1</name>
</gene>
<keyword evidence="2" id="KW-0732">Signal</keyword>
<dbReference type="InterPro" id="IPR010869">
    <property type="entry name" value="DUF1501"/>
</dbReference>
<feature type="compositionally biased region" description="Polar residues" evidence="1">
    <location>
        <begin position="2102"/>
        <end position="2119"/>
    </location>
</feature>
<dbReference type="PANTHER" id="PTHR43737:SF1">
    <property type="entry name" value="DUF1501 DOMAIN-CONTAINING PROTEIN"/>
    <property type="match status" value="1"/>
</dbReference>
<dbReference type="PANTHER" id="PTHR43737">
    <property type="entry name" value="BLL7424 PROTEIN"/>
    <property type="match status" value="1"/>
</dbReference>